<dbReference type="GO" id="GO:0005739">
    <property type="term" value="C:mitochondrion"/>
    <property type="evidence" value="ECO:0007669"/>
    <property type="project" value="TreeGrafter"/>
</dbReference>
<keyword evidence="8" id="KW-0249">Electron transport</keyword>
<dbReference type="EMBL" id="HBHR01022426">
    <property type="protein sequence ID" value="CAD9873841.1"/>
    <property type="molecule type" value="Transcribed_RNA"/>
</dbReference>
<keyword evidence="12" id="KW-0472">Membrane</keyword>
<keyword evidence="7" id="KW-0479">Metal-binding</keyword>
<evidence type="ECO:0000256" key="10">
    <source>
        <dbReference type="ARBA" id="ARBA00023002"/>
    </source>
</evidence>
<evidence type="ECO:0000256" key="11">
    <source>
        <dbReference type="ARBA" id="ARBA00023004"/>
    </source>
</evidence>
<evidence type="ECO:0000256" key="6">
    <source>
        <dbReference type="ARBA" id="ARBA00022692"/>
    </source>
</evidence>
<keyword evidence="4" id="KW-0813">Transport</keyword>
<reference evidence="14" key="1">
    <citation type="submission" date="2021-01" db="EMBL/GenBank/DDBJ databases">
        <authorList>
            <person name="Corre E."/>
            <person name="Pelletier E."/>
            <person name="Niang G."/>
            <person name="Scheremetjew M."/>
            <person name="Finn R."/>
            <person name="Kale V."/>
            <person name="Holt S."/>
            <person name="Cochrane G."/>
            <person name="Meng A."/>
            <person name="Brown T."/>
            <person name="Cohen L."/>
        </authorList>
    </citation>
    <scope>NUCLEOTIDE SEQUENCE</scope>
    <source>
        <strain evidence="14">CCMP1661</strain>
    </source>
</reference>
<comment type="cofactor">
    <cofactor evidence="1">
        <name>Fe cation</name>
        <dbReference type="ChEBI" id="CHEBI:24875"/>
    </cofactor>
</comment>
<keyword evidence="11" id="KW-0408">Iron</keyword>
<evidence type="ECO:0000256" key="9">
    <source>
        <dbReference type="ARBA" id="ARBA00022989"/>
    </source>
</evidence>
<evidence type="ECO:0008006" key="16">
    <source>
        <dbReference type="Google" id="ProtNLM"/>
    </source>
</evidence>
<comment type="subcellular location">
    <subcellularLocation>
        <location evidence="2">Membrane</location>
    </subcellularLocation>
</comment>
<comment type="similarity">
    <text evidence="3">Belongs to the alternative oxidase family.</text>
</comment>
<feature type="signal peptide" evidence="13">
    <location>
        <begin position="1"/>
        <end position="21"/>
    </location>
</feature>
<evidence type="ECO:0000313" key="15">
    <source>
        <dbReference type="EMBL" id="CAD9873843.1"/>
    </source>
</evidence>
<sequence>MPSKSLAFCLYLLGCCSFSSSFVLNPKFYIAPKNGIRLPMAIEEQQAFNIQGHEAFQNQSEPLTNTPLSNLIQDKPRNLAKFRDLSGVARDYGFPSFSSKEAVRVAKAEGCKAAADSKEGGGGDRSIPTGAWQLGVWNFKRELKSLRQSLRFGSRHFTAGGKVTSGKKLGLANSPLIKLLREADKGLEGMNLLPELASPELEDQSAPGAALRKELTKLDLDDKPIWRREEARVKKGKELAEQQGDGRAVMEDMRSPWFLLGPYYALCVVLDTLFKGRPIQRFWCLETVARMPYFSYISMLHLYETLGWWSQGVEVRKVHFAEEWNEMRHLAIMEALGGDQIWLDRFFARHAAIVYYWLLNLIYLWSPRLSYNFSELIEWHAVDTYEEFVIQNKELLKSLPPPIEAMEYYMANDMYMFDEFQTGRKAGSRRPVVRTLYDVFDNIRADEYEHVRTMFACQEHESFIESPNSVLVVDGDELMLDENVVVSGPKKFDHEDNSAGHKM</sequence>
<accession>A0A6U1QBH7</accession>
<gene>
    <name evidence="14" type="ORF">FJAP1339_LOCUS11472</name>
    <name evidence="15" type="ORF">FJAP1339_LOCUS11473</name>
</gene>
<evidence type="ECO:0000256" key="1">
    <source>
        <dbReference type="ARBA" id="ARBA00001962"/>
    </source>
</evidence>
<organism evidence="14">
    <name type="scientific">Fibrocapsa japonica</name>
    <dbReference type="NCBI Taxonomy" id="94617"/>
    <lineage>
        <taxon>Eukaryota</taxon>
        <taxon>Sar</taxon>
        <taxon>Stramenopiles</taxon>
        <taxon>Ochrophyta</taxon>
        <taxon>Raphidophyceae</taxon>
        <taxon>Chattonellales</taxon>
        <taxon>Chattonellaceae</taxon>
        <taxon>Fibrocapsa</taxon>
    </lineage>
</organism>
<keyword evidence="5" id="KW-0679">Respiratory chain</keyword>
<proteinExistence type="inferred from homology"/>
<dbReference type="EMBL" id="HBHR01022427">
    <property type="protein sequence ID" value="CAD9873843.1"/>
    <property type="molecule type" value="Transcribed_RNA"/>
</dbReference>
<protein>
    <recommendedName>
        <fullName evidence="16">Ubiquinol oxidase</fullName>
    </recommendedName>
</protein>
<dbReference type="PANTHER" id="PTHR31803">
    <property type="entry name" value="ALTERNATIVE OXIDASE"/>
    <property type="match status" value="1"/>
</dbReference>
<dbReference type="AlphaFoldDB" id="A0A6U1QBH7"/>
<evidence type="ECO:0000256" key="2">
    <source>
        <dbReference type="ARBA" id="ARBA00004370"/>
    </source>
</evidence>
<keyword evidence="13" id="KW-0732">Signal</keyword>
<evidence type="ECO:0000256" key="5">
    <source>
        <dbReference type="ARBA" id="ARBA00022660"/>
    </source>
</evidence>
<dbReference type="Gene3D" id="1.20.1260.140">
    <property type="entry name" value="Alternative oxidase"/>
    <property type="match status" value="1"/>
</dbReference>
<keyword evidence="9" id="KW-1133">Transmembrane helix</keyword>
<evidence type="ECO:0000256" key="4">
    <source>
        <dbReference type="ARBA" id="ARBA00022448"/>
    </source>
</evidence>
<evidence type="ECO:0000256" key="8">
    <source>
        <dbReference type="ARBA" id="ARBA00022982"/>
    </source>
</evidence>
<dbReference type="PANTHER" id="PTHR31803:SF19">
    <property type="entry name" value="UBIQUINOL OXIDASE"/>
    <property type="match status" value="1"/>
</dbReference>
<evidence type="ECO:0000256" key="3">
    <source>
        <dbReference type="ARBA" id="ARBA00008388"/>
    </source>
</evidence>
<dbReference type="GO" id="GO:0016020">
    <property type="term" value="C:membrane"/>
    <property type="evidence" value="ECO:0007669"/>
    <property type="project" value="UniProtKB-SubCell"/>
</dbReference>
<evidence type="ECO:0000313" key="14">
    <source>
        <dbReference type="EMBL" id="CAD9873841.1"/>
    </source>
</evidence>
<keyword evidence="6" id="KW-0812">Transmembrane</keyword>
<dbReference type="GO" id="GO:0010230">
    <property type="term" value="P:alternative respiration"/>
    <property type="evidence" value="ECO:0007669"/>
    <property type="project" value="TreeGrafter"/>
</dbReference>
<evidence type="ECO:0000256" key="12">
    <source>
        <dbReference type="ARBA" id="ARBA00023136"/>
    </source>
</evidence>
<dbReference type="GO" id="GO:0009916">
    <property type="term" value="F:alternative oxidase activity"/>
    <property type="evidence" value="ECO:0007669"/>
    <property type="project" value="InterPro"/>
</dbReference>
<evidence type="ECO:0000256" key="13">
    <source>
        <dbReference type="SAM" id="SignalP"/>
    </source>
</evidence>
<dbReference type="GO" id="GO:0046872">
    <property type="term" value="F:metal ion binding"/>
    <property type="evidence" value="ECO:0007669"/>
    <property type="project" value="UniProtKB-KW"/>
</dbReference>
<name>A0A6U1QBH7_9STRA</name>
<dbReference type="InterPro" id="IPR002680">
    <property type="entry name" value="AOX"/>
</dbReference>
<keyword evidence="10" id="KW-0560">Oxidoreductase</keyword>
<dbReference type="InterPro" id="IPR038659">
    <property type="entry name" value="AOX_sf"/>
</dbReference>
<evidence type="ECO:0000256" key="7">
    <source>
        <dbReference type="ARBA" id="ARBA00022723"/>
    </source>
</evidence>
<dbReference type="Pfam" id="PF01786">
    <property type="entry name" value="AOX"/>
    <property type="match status" value="1"/>
</dbReference>
<feature type="chain" id="PRO_5036393806" description="Ubiquinol oxidase" evidence="13">
    <location>
        <begin position="22"/>
        <end position="503"/>
    </location>
</feature>